<proteinExistence type="predicted"/>
<evidence type="ECO:0000313" key="2">
    <source>
        <dbReference type="EMBL" id="RSL47621.1"/>
    </source>
</evidence>
<feature type="domain" description="Heterokaryon incompatibility" evidence="1">
    <location>
        <begin position="75"/>
        <end position="252"/>
    </location>
</feature>
<organism evidence="2 3">
    <name type="scientific">Fusarium duplospermum</name>
    <dbReference type="NCBI Taxonomy" id="1325734"/>
    <lineage>
        <taxon>Eukaryota</taxon>
        <taxon>Fungi</taxon>
        <taxon>Dikarya</taxon>
        <taxon>Ascomycota</taxon>
        <taxon>Pezizomycotina</taxon>
        <taxon>Sordariomycetes</taxon>
        <taxon>Hypocreomycetidae</taxon>
        <taxon>Hypocreales</taxon>
        <taxon>Nectriaceae</taxon>
        <taxon>Fusarium</taxon>
        <taxon>Fusarium solani species complex</taxon>
    </lineage>
</organism>
<evidence type="ECO:0000259" key="1">
    <source>
        <dbReference type="Pfam" id="PF06985"/>
    </source>
</evidence>
<dbReference type="InterPro" id="IPR052895">
    <property type="entry name" value="HetReg/Transcr_Mod"/>
</dbReference>
<dbReference type="OrthoDB" id="2157530at2759"/>
<dbReference type="Proteomes" id="UP000288168">
    <property type="component" value="Unassembled WGS sequence"/>
</dbReference>
<dbReference type="InterPro" id="IPR010730">
    <property type="entry name" value="HET"/>
</dbReference>
<keyword evidence="3" id="KW-1185">Reference proteome</keyword>
<dbReference type="Pfam" id="PF06985">
    <property type="entry name" value="HET"/>
    <property type="match status" value="1"/>
</dbReference>
<gene>
    <name evidence="2" type="ORF">CEP54_013319</name>
</gene>
<accession>A0A428P3M7</accession>
<dbReference type="PANTHER" id="PTHR24148">
    <property type="entry name" value="ANKYRIN REPEAT DOMAIN-CONTAINING PROTEIN 39 HOMOLOG-RELATED"/>
    <property type="match status" value="1"/>
</dbReference>
<evidence type="ECO:0000313" key="3">
    <source>
        <dbReference type="Proteomes" id="UP000288168"/>
    </source>
</evidence>
<dbReference type="PANTHER" id="PTHR24148:SF82">
    <property type="entry name" value="HETEROKARYON INCOMPATIBILITY DOMAIN-CONTAINING PROTEIN"/>
    <property type="match status" value="1"/>
</dbReference>
<comment type="caution">
    <text evidence="2">The sequence shown here is derived from an EMBL/GenBank/DDBJ whole genome shotgun (WGS) entry which is preliminary data.</text>
</comment>
<protein>
    <recommendedName>
        <fullName evidence="1">Heterokaryon incompatibility domain-containing protein</fullName>
    </recommendedName>
</protein>
<sequence>MDASTTTPRADKLGILVWLGTFLGPSVMKNSHRRYAYEPLDEDSIRLITIKPGPWDSIIECEVDTKRLGQGESRFRALSYVWGDSNVRRTIHLNGTEFEVTVNLFDGLRQIRKSMFEDGTLRQLPIWADAICINQEDKEEKAKQVPNMHQIYSTAKEVLLWLGAMPIPPDFLEAYTFGEFRQLLGFRDEDCPMSEELRERFLEAYVMGARSTEFFDILVDRRLPVRYKLMFTAMASALRRCSYFQRVWTVQEAVLAKDKPVILVNRHVLSWDEFAHRIDERTEKLSDVSNRPHSSFSGISSLRVQRARRGPRLVHHRLLDLVEDFSDLSCTEPVDKIYGLLAMVPLHRFPKSLRPDYNISCEEVYWKYAEYIFYTTGNLTLLDKCKGNLPGVPSWVPAIGTTEETISEVKSKTFRKSDAPPRAYPSFSDDSREMSITGYNYGVCMDRMT</sequence>
<dbReference type="AlphaFoldDB" id="A0A428P3M7"/>
<dbReference type="STRING" id="1325734.A0A428P3M7"/>
<name>A0A428P3M7_9HYPO</name>
<dbReference type="EMBL" id="NKCI01000213">
    <property type="protein sequence ID" value="RSL47621.1"/>
    <property type="molecule type" value="Genomic_DNA"/>
</dbReference>
<reference evidence="2 3" key="1">
    <citation type="submission" date="2017-06" db="EMBL/GenBank/DDBJ databases">
        <title>Comparative genomic analysis of Ambrosia Fusariam Clade fungi.</title>
        <authorList>
            <person name="Stajich J.E."/>
            <person name="Carrillo J."/>
            <person name="Kijimoto T."/>
            <person name="Eskalen A."/>
            <person name="O'Donnell K."/>
            <person name="Kasson M."/>
        </authorList>
    </citation>
    <scope>NUCLEOTIDE SEQUENCE [LARGE SCALE GENOMIC DNA]</scope>
    <source>
        <strain evidence="2 3">NRRL62584</strain>
    </source>
</reference>